<dbReference type="AlphaFoldDB" id="A0A2S0X9G6"/>
<protein>
    <submittedName>
        <fullName evidence="5">Odorant-binding protein 7</fullName>
    </submittedName>
</protein>
<sequence length="147" mass="16458">MMKNTLSLISILFVFLVHKSEQADITEAQFMKTLSVFNSICQTRLSISDEQIAYVKQHPEELADDSKEKCFATCVLEMFNMVINGKVPGNLADESIGHFLPNKINEVAKSALDHCRNALDNTGNVHCVVGYNMLKCLAGKELKFFLL</sequence>
<evidence type="ECO:0000256" key="4">
    <source>
        <dbReference type="SAM" id="SignalP"/>
    </source>
</evidence>
<dbReference type="CDD" id="cd23992">
    <property type="entry name" value="PBP_GOBP"/>
    <property type="match status" value="1"/>
</dbReference>
<keyword evidence="3" id="KW-0964">Secreted</keyword>
<dbReference type="Pfam" id="PF01395">
    <property type="entry name" value="PBP_GOBP"/>
    <property type="match status" value="1"/>
</dbReference>
<evidence type="ECO:0000256" key="1">
    <source>
        <dbReference type="ARBA" id="ARBA00004613"/>
    </source>
</evidence>
<feature type="signal peptide" evidence="4">
    <location>
        <begin position="1"/>
        <end position="22"/>
    </location>
</feature>
<keyword evidence="4" id="KW-0732">Signal</keyword>
<dbReference type="GO" id="GO:0005549">
    <property type="term" value="F:odorant binding"/>
    <property type="evidence" value="ECO:0007669"/>
    <property type="project" value="InterPro"/>
</dbReference>
<dbReference type="SMR" id="A0A2S0X9G6"/>
<accession>A0A2S0X9G6</accession>
<comment type="similarity">
    <text evidence="2">Belongs to the PBP/GOBP family.</text>
</comment>
<dbReference type="Gene3D" id="1.10.238.20">
    <property type="entry name" value="Pheromone/general odorant binding protein domain"/>
    <property type="match status" value="1"/>
</dbReference>
<name>A0A2S0X9G6_9DIPT</name>
<evidence type="ECO:0000313" key="5">
    <source>
        <dbReference type="EMBL" id="AWC08418.1"/>
    </source>
</evidence>
<gene>
    <name evidence="5" type="primary">OBP7</name>
</gene>
<dbReference type="SUPFAM" id="SSF47565">
    <property type="entry name" value="Insect pheromone/odorant-binding proteins"/>
    <property type="match status" value="1"/>
</dbReference>
<reference evidence="5" key="1">
    <citation type="journal article" date="2018" name="Front. Physiol.">
        <title>Sex- and Tissue-Specific Expression Profiles of Odorant Binding Protein and Chemosensory Protein Genes in Bradysia odoriphaga (Diptera: Sciaridae).</title>
        <authorList>
            <person name="Zhao Y."/>
            <person name="Ding J."/>
            <person name="Zhang Z."/>
            <person name="Liu F."/>
            <person name="Zhou C."/>
            <person name="Mu W."/>
        </authorList>
    </citation>
    <scope>NUCLEOTIDE SEQUENCE</scope>
</reference>
<dbReference type="PANTHER" id="PTHR21364">
    <property type="entry name" value="GENERAL ODORANT-BINDING PROTEIN 19A"/>
    <property type="match status" value="1"/>
</dbReference>
<evidence type="ECO:0000256" key="3">
    <source>
        <dbReference type="ARBA" id="ARBA00022525"/>
    </source>
</evidence>
<organism evidence="5">
    <name type="scientific">Bradysia odoriphaga</name>
    <dbReference type="NCBI Taxonomy" id="1564500"/>
    <lineage>
        <taxon>Eukaryota</taxon>
        <taxon>Metazoa</taxon>
        <taxon>Ecdysozoa</taxon>
        <taxon>Arthropoda</taxon>
        <taxon>Hexapoda</taxon>
        <taxon>Insecta</taxon>
        <taxon>Pterygota</taxon>
        <taxon>Neoptera</taxon>
        <taxon>Endopterygota</taxon>
        <taxon>Diptera</taxon>
        <taxon>Nematocera</taxon>
        <taxon>Sciaroidea</taxon>
        <taxon>Sciaridae</taxon>
        <taxon>Bradysia</taxon>
    </lineage>
</organism>
<evidence type="ECO:0000256" key="2">
    <source>
        <dbReference type="ARBA" id="ARBA00008098"/>
    </source>
</evidence>
<proteinExistence type="evidence at transcript level"/>
<dbReference type="PANTHER" id="PTHR21364:SF2">
    <property type="entry name" value="GENERAL ODORANT-BINDING PROTEIN 19A"/>
    <property type="match status" value="1"/>
</dbReference>
<dbReference type="GO" id="GO:0005576">
    <property type="term" value="C:extracellular region"/>
    <property type="evidence" value="ECO:0007669"/>
    <property type="project" value="UniProtKB-SubCell"/>
</dbReference>
<comment type="subcellular location">
    <subcellularLocation>
        <location evidence="1">Secreted</location>
    </subcellularLocation>
</comment>
<dbReference type="EMBL" id="MG544127">
    <property type="protein sequence ID" value="AWC08418.1"/>
    <property type="molecule type" value="mRNA"/>
</dbReference>
<feature type="chain" id="PRO_5015670956" evidence="4">
    <location>
        <begin position="23"/>
        <end position="147"/>
    </location>
</feature>
<dbReference type="InterPro" id="IPR036728">
    <property type="entry name" value="PBP_GOBP_sf"/>
</dbReference>
<dbReference type="InterPro" id="IPR006170">
    <property type="entry name" value="PBP/GOBP"/>
</dbReference>